<evidence type="ECO:0000259" key="2">
    <source>
        <dbReference type="PROSITE" id="PS50195"/>
    </source>
</evidence>
<evidence type="ECO:0000313" key="4">
    <source>
        <dbReference type="Proteomes" id="UP000224006"/>
    </source>
</evidence>
<feature type="region of interest" description="Disordered" evidence="1">
    <location>
        <begin position="821"/>
        <end position="912"/>
    </location>
</feature>
<dbReference type="GO" id="GO:0035091">
    <property type="term" value="F:phosphatidylinositol binding"/>
    <property type="evidence" value="ECO:0007669"/>
    <property type="project" value="InterPro"/>
</dbReference>
<feature type="region of interest" description="Disordered" evidence="1">
    <location>
        <begin position="1497"/>
        <end position="1556"/>
    </location>
</feature>
<feature type="compositionally biased region" description="Low complexity" evidence="1">
    <location>
        <begin position="168"/>
        <end position="186"/>
    </location>
</feature>
<feature type="region of interest" description="Disordered" evidence="1">
    <location>
        <begin position="736"/>
        <end position="765"/>
    </location>
</feature>
<accession>A0A2A9MLF2</accession>
<feature type="region of interest" description="Disordered" evidence="1">
    <location>
        <begin position="1215"/>
        <end position="1235"/>
    </location>
</feature>
<dbReference type="InterPro" id="IPR001683">
    <property type="entry name" value="PX_dom"/>
</dbReference>
<feature type="compositionally biased region" description="Low complexity" evidence="1">
    <location>
        <begin position="874"/>
        <end position="912"/>
    </location>
</feature>
<dbReference type="GeneID" id="40309589"/>
<feature type="compositionally biased region" description="Low complexity" evidence="1">
    <location>
        <begin position="79"/>
        <end position="92"/>
    </location>
</feature>
<dbReference type="InterPro" id="IPR036322">
    <property type="entry name" value="WD40_repeat_dom_sf"/>
</dbReference>
<gene>
    <name evidence="3" type="ORF">BESB_046590</name>
</gene>
<organism evidence="3 4">
    <name type="scientific">Besnoitia besnoiti</name>
    <name type="common">Apicomplexan protozoan</name>
    <dbReference type="NCBI Taxonomy" id="94643"/>
    <lineage>
        <taxon>Eukaryota</taxon>
        <taxon>Sar</taxon>
        <taxon>Alveolata</taxon>
        <taxon>Apicomplexa</taxon>
        <taxon>Conoidasida</taxon>
        <taxon>Coccidia</taxon>
        <taxon>Eucoccidiorida</taxon>
        <taxon>Eimeriorina</taxon>
        <taxon>Sarcocystidae</taxon>
        <taxon>Besnoitia</taxon>
    </lineage>
</organism>
<feature type="region of interest" description="Disordered" evidence="1">
    <location>
        <begin position="1"/>
        <end position="26"/>
    </location>
</feature>
<dbReference type="PROSITE" id="PS50195">
    <property type="entry name" value="PX"/>
    <property type="match status" value="1"/>
</dbReference>
<feature type="region of interest" description="Disordered" evidence="1">
    <location>
        <begin position="140"/>
        <end position="186"/>
    </location>
</feature>
<comment type="caution">
    <text evidence="3">The sequence shown here is derived from an EMBL/GenBank/DDBJ whole genome shotgun (WGS) entry which is preliminary data.</text>
</comment>
<feature type="compositionally biased region" description="Polar residues" evidence="1">
    <location>
        <begin position="1532"/>
        <end position="1548"/>
    </location>
</feature>
<proteinExistence type="predicted"/>
<dbReference type="SUPFAM" id="SSF64268">
    <property type="entry name" value="PX domain"/>
    <property type="match status" value="1"/>
</dbReference>
<dbReference type="InterPro" id="IPR036871">
    <property type="entry name" value="PX_dom_sf"/>
</dbReference>
<dbReference type="Gene3D" id="3.30.1520.10">
    <property type="entry name" value="Phox-like domain"/>
    <property type="match status" value="1"/>
</dbReference>
<sequence>MIHEASHITSGLPGPAQEPAAPTHGRVGTEQATLFLSTSTDAHGSTAAFRRPHGAAFSAGTCPAASPFFPPSSPHEFVPSGAPSPSSAQAPRSRGHSTTAAGACVAPVTDLCIEAVGFERCRGNGEFYVEYSFLLSHTGSVSSPHGTRRAGLHPRHAGDASGSPVCTSGSAGRPASSPGSPRASAWRRCAGGVVQSGGGSASLRASSGRGLTPRFASASLPHSADLFPLVRQELELAVLPPSLDVVFVRSGESGDFVGELEQPGRPRCSDMLDALRFPSHTQLLFPPVARREAQRRPPPAAPAGGRTNDGGNGESGAGQIPTEATWQAASSAEPGEVEGRGTSSCCSGEAAGLTRGGQPCGAAEPTEEESDTAERRPRAEAQTARATGGRVPEVGDPSARAPLSAADASASDEAANPPPIEVRRRFQSFVSLHRYLVSIYPRVPPLPPKLPLLPLLTAHVQSRPPFWTEDPRALASLSRGVGGNGTSSQNDAASPAPRLRSAEAHKSSASYSLSPSASDLPLFSLFPPPVVVTPPRRRLSTSSSRLALQLVQQRQRQLVGYISALLQRTDIMGDPQVLAFFNVLPPESGETPSAARVHATRCRDCALRLSSFHPLRPFLLLQFRGGACRATGGVWATLAGSAADRGEAVSQPRRSVTGDAGGRRRTRRQDRHGAAQVAVLPSSNEAARAVRSPELRFLFLLHRTSSSFFSRIAARLQHRASAAVSPLRLQEEVMAGDAGARPNRRGELEASARLPAGRSSSHPKRIFKSSAAQSFKRSSVVTVTFSSSLFLQAPHALLSLPFTAPGLPTAHVTAPPSGRRALLLGYGGHTEGTSELDTSSEGTSVQSEREDEAPTPAAVSGSTSDRGKNERDAVASSSAGRRVSQAFAGEEAGGASSPIPSGLRSSLGSASSSPSSSPAQIFSFSCPGSAASSACASGAGRLESALGNSTAQASESSSACWSCLRPAQQELLNQFRQFRQECAGYLPRRASSCCFSPLLRLLFIGLSSGTIACGAVFPPALPALCSSSPAARASPRAPSAGRPLSNERISQPTLRWSDAGCRDVANCERHDDDDDVAGAAAALTGLSGPQGRWSGAGGSRSRAARAVSARASFSASSLPLRILPSATFAQTTNDEVGGLEQVQQRYLTSAHRRRPLAFSPDLALLRKDDRVGGLSRMKLLVRLRPARARSDSLPPQSSVGPSGVSNRHCAVHASCGTHRGDVPSERQPAGGPSRSLFGLRGGLVAPPAVHASAPAHGLSARRIPSFQPHRGSVAVLLTLDVPLGRPEETVTLLVSAARDRQLCVHLAATGELLCRQEIATRGAPRVARADELLRLLFFGCDDGSLCVYRLVLLPPSLSRSNALGSPKRPAVREGSSGKSDPLCRVRLVVVSVAGGGSPNPAPEGLASSSCGSGVDGRRGRQMKPGVKVHSGGGSPPAAPDTLHSCSCSPSPRRGSPDQTRTHCRDIEAMCLAPERQLLFTAASEGWVHVWRYHLDSSACPSPRPESPSGTLSTEPVGDNAQTPLSFPPAASRSPSTHAALSRLRQSPASPGHFWRDSVELPERSSVPVLSAESADRPAHALVTGVFPQPNASNGSDGSTDAEVAGAFFQRRSEEASSGGTPPRANREDRFWSLFQESLVRLELLGRLDCIPAKSRVGALAWWVKGSVLAVASTERRRGLLRSGFLSTVDRPGGRNDGMGGMISFVALGADPPRGLRGGTQPRRARSPLSGLWQPPDRDWGHAGWSEDSEHCPVDDSMEVKARRASDARPRLPVSGEKEAPERNVGFYGGMVCVWRAHAEGIVDLWMMEEEDMMMSVDKAGVVKLWLLPPVQ</sequence>
<feature type="compositionally biased region" description="Polar residues" evidence="1">
    <location>
        <begin position="831"/>
        <end position="846"/>
    </location>
</feature>
<evidence type="ECO:0000256" key="1">
    <source>
        <dbReference type="SAM" id="MobiDB-lite"/>
    </source>
</evidence>
<dbReference type="SUPFAM" id="SSF50978">
    <property type="entry name" value="WD40 repeat-like"/>
    <property type="match status" value="1"/>
</dbReference>
<dbReference type="Proteomes" id="UP000224006">
    <property type="component" value="Chromosome III"/>
</dbReference>
<feature type="region of interest" description="Disordered" evidence="1">
    <location>
        <begin position="477"/>
        <end position="503"/>
    </location>
</feature>
<feature type="region of interest" description="Disordered" evidence="1">
    <location>
        <begin position="646"/>
        <end position="675"/>
    </location>
</feature>
<dbReference type="RefSeq" id="XP_029220476.1">
    <property type="nucleotide sequence ID" value="XM_029363110.1"/>
</dbReference>
<keyword evidence="4" id="KW-1185">Reference proteome</keyword>
<feature type="domain" description="PX" evidence="2">
    <location>
        <begin position="382"/>
        <end position="588"/>
    </location>
</feature>
<feature type="region of interest" description="Disordered" evidence="1">
    <location>
        <begin position="286"/>
        <end position="419"/>
    </location>
</feature>
<dbReference type="OrthoDB" id="332947at2759"/>
<feature type="compositionally biased region" description="Low complexity" evidence="1">
    <location>
        <begin position="396"/>
        <end position="415"/>
    </location>
</feature>
<feature type="compositionally biased region" description="Basic residues" evidence="1">
    <location>
        <begin position="146"/>
        <end position="155"/>
    </location>
</feature>
<feature type="region of interest" description="Disordered" evidence="1">
    <location>
        <begin position="1359"/>
        <end position="1379"/>
    </location>
</feature>
<feature type="region of interest" description="Disordered" evidence="1">
    <location>
        <begin position="1398"/>
        <end position="1460"/>
    </location>
</feature>
<evidence type="ECO:0000313" key="3">
    <source>
        <dbReference type="EMBL" id="PFH36467.1"/>
    </source>
</evidence>
<feature type="compositionally biased region" description="Low complexity" evidence="1">
    <location>
        <begin position="1444"/>
        <end position="1453"/>
    </location>
</feature>
<protein>
    <recommendedName>
        <fullName evidence="2">PX domain-containing protein</fullName>
    </recommendedName>
</protein>
<feature type="compositionally biased region" description="Gly residues" evidence="1">
    <location>
        <begin position="307"/>
        <end position="316"/>
    </location>
</feature>
<feature type="region of interest" description="Disordered" evidence="1">
    <location>
        <begin position="1714"/>
        <end position="1754"/>
    </location>
</feature>
<name>A0A2A9MLF2_BESBE</name>
<dbReference type="Gene3D" id="2.130.10.10">
    <property type="entry name" value="YVTN repeat-like/Quinoprotein amine dehydrogenase"/>
    <property type="match status" value="1"/>
</dbReference>
<reference evidence="3 4" key="1">
    <citation type="submission" date="2017-09" db="EMBL/GenBank/DDBJ databases">
        <title>Genome sequencing of Besnoitia besnoiti strain Bb-Ger1.</title>
        <authorList>
            <person name="Schares G."/>
            <person name="Venepally P."/>
            <person name="Lorenzi H.A."/>
        </authorList>
    </citation>
    <scope>NUCLEOTIDE SEQUENCE [LARGE SCALE GENOMIC DNA]</scope>
    <source>
        <strain evidence="3 4">Bb-Ger1</strain>
    </source>
</reference>
<dbReference type="InterPro" id="IPR015943">
    <property type="entry name" value="WD40/YVTN_repeat-like_dom_sf"/>
</dbReference>
<dbReference type="VEuPathDB" id="ToxoDB:BESB_046590"/>
<dbReference type="EMBL" id="NWUJ01000003">
    <property type="protein sequence ID" value="PFH36467.1"/>
    <property type="molecule type" value="Genomic_DNA"/>
</dbReference>
<dbReference type="KEGG" id="bbes:BESB_046590"/>
<feature type="compositionally biased region" description="Polar residues" evidence="1">
    <location>
        <begin position="1507"/>
        <end position="1524"/>
    </location>
</feature>
<feature type="region of interest" description="Disordered" evidence="1">
    <location>
        <begin position="73"/>
        <end position="96"/>
    </location>
</feature>